<dbReference type="Pfam" id="PF13517">
    <property type="entry name" value="FG-GAP_3"/>
    <property type="match status" value="4"/>
</dbReference>
<dbReference type="InterPro" id="IPR027039">
    <property type="entry name" value="Crtac1"/>
</dbReference>
<feature type="domain" description="ASPIC/UnbV" evidence="2">
    <location>
        <begin position="515"/>
        <end position="582"/>
    </location>
</feature>
<dbReference type="SUPFAM" id="SSF69318">
    <property type="entry name" value="Integrin alpha N-terminal domain"/>
    <property type="match status" value="2"/>
</dbReference>
<dbReference type="Proteomes" id="UP000667650">
    <property type="component" value="Unassembled WGS sequence"/>
</dbReference>
<dbReference type="AlphaFoldDB" id="A0A964TDC2"/>
<proteinExistence type="predicted"/>
<name>A0A964TDC2_9FLAO</name>
<dbReference type="InterPro" id="IPR011519">
    <property type="entry name" value="UnbV_ASPIC"/>
</dbReference>
<reference evidence="3" key="1">
    <citation type="submission" date="2020-01" db="EMBL/GenBank/DDBJ databases">
        <title>Muricauda ochracea sp. nov., isolated from a tidal flat of Garorim bay in Korea.</title>
        <authorList>
            <person name="Kim D."/>
            <person name="Yoo Y."/>
            <person name="Kim J.-J."/>
        </authorList>
    </citation>
    <scope>NUCLEOTIDE SEQUENCE</scope>
    <source>
        <strain evidence="3">JGD-17</strain>
    </source>
</reference>
<evidence type="ECO:0000313" key="4">
    <source>
        <dbReference type="Proteomes" id="UP000667650"/>
    </source>
</evidence>
<protein>
    <recommendedName>
        <fullName evidence="2">ASPIC/UnbV domain-containing protein</fullName>
    </recommendedName>
</protein>
<comment type="caution">
    <text evidence="3">The sequence shown here is derived from an EMBL/GenBank/DDBJ whole genome shotgun (WGS) entry which is preliminary data.</text>
</comment>
<dbReference type="PANTHER" id="PTHR16026">
    <property type="entry name" value="CARTILAGE ACIDIC PROTEIN 1"/>
    <property type="match status" value="1"/>
</dbReference>
<keyword evidence="4" id="KW-1185">Reference proteome</keyword>
<gene>
    <name evidence="3" type="ORF">GTQ34_09025</name>
</gene>
<sequence length="1083" mass="120876">MNKIIAALAIGFLLAGCKKGGELFDTLLPEKTGIDFVNSITETNDLSILDYLYFYNGGGVAVGDVNNDNLPDIFFSGNQVKNKLYLNKGDLKFEDITDSSGLEGNSSWNTGSVMADVNGDGWLDIYVCAVVGINGFDGYNELYINNQDGTFTESASKYGLDFDSYSSSAAFFDYDTDGDLDLYLLNHAVHTSGSFGKASLRTKRNYETGDKLLRNDNGKFKDVSEEAGIYGGINGYGLGVAVSDFNVDGYPDIYVGNDFHEDDYYYLNNGDGTFTESLRTYFGHTTRFSMGSDVADINHDGLPDLISLDMLPEEEVPLKASEGDEDIQIQQLRTQQYGYHYQFTRNMLYVNQPDGKFMETALLSGVAATDWSWATLFADYNQDGNQDLFVANGIPKRPNDLDFIKFVSSDQIQSKINNTRLVDQKAMDMMPSGVHHNYIFQGRDDLTFEDMSTNWMIPEKLISGASAYGDLDNDGDLDLVVNNLNAPPSIYVNKTNNKANFLKVKLRFKGKNPYGIGTKVYAYTDGTLQFKELFPARGFQASSEPIVHFGFRQKELVDSLKVVWPDRTCQTIKNVLVNQELTLEPKNTKSHSGVSSNKVATPLFKLTDGNLGLQYLHKEDNYLDFNREKLIPYKISDRGPAFAVGDLNLDGKDDILLGGSKFDPTKVFLQQDSIFVPQNFEAIRKDSIKEQVSAIIADFTGNNKNDIVLGAAGGDFYGRSKRLTETYLIQKDTAFTDGTFPELFQNTSVVKPCDYDGDGDLDLFVGGHAETGNFGKAVPSYLLKNEKGVFTIDDSFDKVNGMVTDAIWNDFDGDGQKDLIVVGEWMSPLFLRNNDGQFEEAFDLEVSGLWQIIHPFDIDADGDMDYLLGNWGTNNKFNASKKSPLRMYYHDFDGNGQTETVVAIPKNNKYYTLEGLDGLAGQMVFLKKNYTSYSSFAGKTVEEIFSKEQLEESTIWEVNTLASGYLKNADGTFTFVPFKNELQVAPIMAFASYDFDADNEREVLVGGNYFGVKPYHGRFDSFPGALINNEKNIILGNQLGLDFTQKSLRHLHVLEMGGQSYLLAIFNNANLEVYQIMNRQKER</sequence>
<dbReference type="Gene3D" id="2.130.10.130">
    <property type="entry name" value="Integrin alpha, N-terminal"/>
    <property type="match status" value="4"/>
</dbReference>
<evidence type="ECO:0000313" key="3">
    <source>
        <dbReference type="EMBL" id="NAY92061.1"/>
    </source>
</evidence>
<accession>A0A964TDC2</accession>
<evidence type="ECO:0000256" key="1">
    <source>
        <dbReference type="ARBA" id="ARBA00022729"/>
    </source>
</evidence>
<dbReference type="Pfam" id="PF07593">
    <property type="entry name" value="UnbV_ASPIC"/>
    <property type="match status" value="1"/>
</dbReference>
<dbReference type="RefSeq" id="WP_166523452.1">
    <property type="nucleotide sequence ID" value="NZ_JAAABI010000002.1"/>
</dbReference>
<dbReference type="EMBL" id="JAAABI010000002">
    <property type="protein sequence ID" value="NAY92061.1"/>
    <property type="molecule type" value="Genomic_DNA"/>
</dbReference>
<dbReference type="PROSITE" id="PS51257">
    <property type="entry name" value="PROKAR_LIPOPROTEIN"/>
    <property type="match status" value="1"/>
</dbReference>
<dbReference type="InterPro" id="IPR028994">
    <property type="entry name" value="Integrin_alpha_N"/>
</dbReference>
<organism evidence="3 4">
    <name type="scientific">Flagellimonas ochracea</name>
    <dbReference type="NCBI Taxonomy" id="2696472"/>
    <lineage>
        <taxon>Bacteria</taxon>
        <taxon>Pseudomonadati</taxon>
        <taxon>Bacteroidota</taxon>
        <taxon>Flavobacteriia</taxon>
        <taxon>Flavobacteriales</taxon>
        <taxon>Flavobacteriaceae</taxon>
        <taxon>Flagellimonas</taxon>
    </lineage>
</organism>
<keyword evidence="1" id="KW-0732">Signal</keyword>
<dbReference type="InterPro" id="IPR013517">
    <property type="entry name" value="FG-GAP"/>
</dbReference>
<dbReference type="PANTHER" id="PTHR16026:SF0">
    <property type="entry name" value="CARTILAGE ACIDIC PROTEIN 1"/>
    <property type="match status" value="1"/>
</dbReference>
<evidence type="ECO:0000259" key="2">
    <source>
        <dbReference type="Pfam" id="PF07593"/>
    </source>
</evidence>